<evidence type="ECO:0000259" key="1">
    <source>
        <dbReference type="PROSITE" id="PS50883"/>
    </source>
</evidence>
<dbReference type="Pfam" id="PF00563">
    <property type="entry name" value="EAL"/>
    <property type="match status" value="1"/>
</dbReference>
<dbReference type="NCBIfam" id="TIGR00254">
    <property type="entry name" value="GGDEF"/>
    <property type="match status" value="1"/>
</dbReference>
<dbReference type="InterPro" id="IPR029787">
    <property type="entry name" value="Nucleotide_cyclase"/>
</dbReference>
<name>A0A7R6PRH3_9GAMM</name>
<dbReference type="Gene3D" id="3.30.70.270">
    <property type="match status" value="1"/>
</dbReference>
<dbReference type="SUPFAM" id="SSF52172">
    <property type="entry name" value="CheY-like"/>
    <property type="match status" value="1"/>
</dbReference>
<organism evidence="3 4">
    <name type="scientific">Neptunomonas japonica JAMM 1380</name>
    <dbReference type="NCBI Taxonomy" id="1441457"/>
    <lineage>
        <taxon>Bacteria</taxon>
        <taxon>Pseudomonadati</taxon>
        <taxon>Pseudomonadota</taxon>
        <taxon>Gammaproteobacteria</taxon>
        <taxon>Oceanospirillales</taxon>
        <taxon>Oceanospirillaceae</taxon>
        <taxon>Neptunomonas</taxon>
    </lineage>
</organism>
<evidence type="ECO:0000313" key="4">
    <source>
        <dbReference type="Proteomes" id="UP000595332"/>
    </source>
</evidence>
<dbReference type="CDD" id="cd01949">
    <property type="entry name" value="GGDEF"/>
    <property type="match status" value="1"/>
</dbReference>
<dbReference type="SUPFAM" id="SSF55073">
    <property type="entry name" value="Nucleotide cyclase"/>
    <property type="match status" value="1"/>
</dbReference>
<dbReference type="Gene3D" id="3.20.20.450">
    <property type="entry name" value="EAL domain"/>
    <property type="match status" value="1"/>
</dbReference>
<dbReference type="PROSITE" id="PS50883">
    <property type="entry name" value="EAL"/>
    <property type="match status" value="1"/>
</dbReference>
<dbReference type="SMART" id="SM00267">
    <property type="entry name" value="GGDEF"/>
    <property type="match status" value="1"/>
</dbReference>
<dbReference type="PANTHER" id="PTHR44757:SF2">
    <property type="entry name" value="BIOFILM ARCHITECTURE MAINTENANCE PROTEIN MBAA"/>
    <property type="match status" value="1"/>
</dbReference>
<dbReference type="EMBL" id="AP014546">
    <property type="protein sequence ID" value="BBB28183.1"/>
    <property type="molecule type" value="Genomic_DNA"/>
</dbReference>
<accession>A0A7R6PRH3</accession>
<dbReference type="PANTHER" id="PTHR44757">
    <property type="entry name" value="DIGUANYLATE CYCLASE DGCP"/>
    <property type="match status" value="1"/>
</dbReference>
<proteinExistence type="predicted"/>
<dbReference type="InterPro" id="IPR000160">
    <property type="entry name" value="GGDEF_dom"/>
</dbReference>
<evidence type="ECO:0000313" key="3">
    <source>
        <dbReference type="EMBL" id="BBB28183.1"/>
    </source>
</evidence>
<feature type="domain" description="GGDEF" evidence="2">
    <location>
        <begin position="168"/>
        <end position="303"/>
    </location>
</feature>
<reference evidence="3 4" key="1">
    <citation type="journal article" date="2008" name="Int. J. Syst. Evol. Microbiol.">
        <title>Neptunomonas japonica sp. nov., an Osedax japonicus symbiont-like bacterium isolated from sediment adjacent to sperm whale carcasses off Kagoshima, Japan.</title>
        <authorList>
            <person name="Miyazaki M."/>
            <person name="Nogi Y."/>
            <person name="Fujiwara Y."/>
            <person name="Kawato M."/>
            <person name="Kubokawa K."/>
            <person name="Horikoshi K."/>
        </authorList>
    </citation>
    <scope>NUCLEOTIDE SEQUENCE [LARGE SCALE GENOMIC DNA]</scope>
    <source>
        <strain evidence="3 4">JAMM 1380</strain>
    </source>
</reference>
<dbReference type="SMART" id="SM00052">
    <property type="entry name" value="EAL"/>
    <property type="match status" value="1"/>
</dbReference>
<protein>
    <submittedName>
        <fullName evidence="3">Signal transduction protein</fullName>
    </submittedName>
</protein>
<sequence>MRYPSIMPINILILSPRSRMRDMLESHLIQQNLELSFVATLPELFLRFEEIRPNIIIICTSVKNVLQSLETYSPLIKQQHTPIVLADEHITEEDGIQLLAASFTDFISLSDATGDTFSRSIRLLTQINQKNTELNATHNTDLLTSLKNRSCFYTHLQCELDHILLNNEALALVSLDIDNFKAFNQCMGYAAGDQVLLDLKNRLLNCARHFPVFRTGADEFFIIITATTIDAAKKETSHLLEVMAGFLFSSFNIANQENVLGISIGVTFSSENALDVDTLTNQANQARSRAKRTHGCSFSIYEPDKDQISPYEGLLESDIWAALKEEQFELYYQPRIDLHSGEIVGAEALMRWNHPYHGLIMPDDFIPISEQTGQIVPMGFWAIFQSGKDLKSIQDAGYNLTKLGVNLSFRQFQDDHLAQTIHRIIDKESIDTQILEFELTESALFSDDLHVQNSIEKLSQIGIDFSLDDFGTGYSSFALLQKLPISALKIDRSFVARLPESTDDAEIVRAIINLAHNLNMGVVAEGVETKPQLEFLIQNGCDQVQGFFFSPPVPLKAFIKMLKTD</sequence>
<dbReference type="InterPro" id="IPR043128">
    <property type="entry name" value="Rev_trsase/Diguanyl_cyclase"/>
</dbReference>
<dbReference type="PROSITE" id="PS50887">
    <property type="entry name" value="GGDEF"/>
    <property type="match status" value="1"/>
</dbReference>
<dbReference type="InterPro" id="IPR001633">
    <property type="entry name" value="EAL_dom"/>
</dbReference>
<dbReference type="Proteomes" id="UP000595332">
    <property type="component" value="Chromosome"/>
</dbReference>
<dbReference type="SUPFAM" id="SSF141868">
    <property type="entry name" value="EAL domain-like"/>
    <property type="match status" value="1"/>
</dbReference>
<dbReference type="KEGG" id="njp:NEJAP_0224"/>
<gene>
    <name evidence="3" type="ORF">NEJAP_0224</name>
</gene>
<dbReference type="InterPro" id="IPR052155">
    <property type="entry name" value="Biofilm_reg_signaling"/>
</dbReference>
<evidence type="ECO:0000259" key="2">
    <source>
        <dbReference type="PROSITE" id="PS50887"/>
    </source>
</evidence>
<dbReference type="Pfam" id="PF00990">
    <property type="entry name" value="GGDEF"/>
    <property type="match status" value="1"/>
</dbReference>
<dbReference type="CDD" id="cd01948">
    <property type="entry name" value="EAL"/>
    <property type="match status" value="1"/>
</dbReference>
<dbReference type="AlphaFoldDB" id="A0A7R6PRH3"/>
<keyword evidence="4" id="KW-1185">Reference proteome</keyword>
<dbReference type="InterPro" id="IPR011006">
    <property type="entry name" value="CheY-like_superfamily"/>
</dbReference>
<feature type="domain" description="EAL" evidence="1">
    <location>
        <begin position="312"/>
        <end position="565"/>
    </location>
</feature>
<dbReference type="InterPro" id="IPR035919">
    <property type="entry name" value="EAL_sf"/>
</dbReference>